<keyword evidence="1" id="KW-0812">Transmembrane</keyword>
<dbReference type="AlphaFoldDB" id="A0A2C9XNM1"/>
<keyword evidence="1" id="KW-0472">Membrane</keyword>
<keyword evidence="1" id="KW-1133">Transmembrane helix</keyword>
<dbReference type="EMBL" id="NGMO01000001">
    <property type="protein sequence ID" value="OTP11793.1"/>
    <property type="molecule type" value="Genomic_DNA"/>
</dbReference>
<sequence length="54" mass="6415">MKGNLTVWMLLLCMMIGLILLMFNIISWTSYFIVVLIVGVLTYMEKRKRMNRSE</sequence>
<keyword evidence="3" id="KW-1185">Reference proteome</keyword>
<name>A0A2C9XNM1_9ENTE</name>
<evidence type="ECO:0000256" key="1">
    <source>
        <dbReference type="SAM" id="Phobius"/>
    </source>
</evidence>
<comment type="caution">
    <text evidence="2">The sequence shown here is derived from an EMBL/GenBank/DDBJ whole genome shotgun (WGS) entry which is preliminary data.</text>
</comment>
<evidence type="ECO:0000313" key="2">
    <source>
        <dbReference type="EMBL" id="OTP11793.1"/>
    </source>
</evidence>
<proteinExistence type="predicted"/>
<protein>
    <submittedName>
        <fullName evidence="2">Uncharacterized protein</fullName>
    </submittedName>
</protein>
<feature type="transmembrane region" description="Helical" evidence="1">
    <location>
        <begin position="28"/>
        <end position="44"/>
    </location>
</feature>
<reference evidence="2 3" key="1">
    <citation type="submission" date="2017-05" db="EMBL/GenBank/DDBJ databases">
        <title>The Genome Sequence of Enterococcus sp. 10A9_DIV0425.</title>
        <authorList>
            <consortium name="The Broad Institute Genomics Platform"/>
            <consortium name="The Broad Institute Genomic Center for Infectious Diseases"/>
            <person name="Earl A."/>
            <person name="Manson A."/>
            <person name="Schwartman J."/>
            <person name="Gilmore M."/>
            <person name="Abouelleil A."/>
            <person name="Cao P."/>
            <person name="Chapman S."/>
            <person name="Cusick C."/>
            <person name="Shea T."/>
            <person name="Young S."/>
            <person name="Neafsey D."/>
            <person name="Nusbaum C."/>
            <person name="Birren B."/>
        </authorList>
    </citation>
    <scope>NUCLEOTIDE SEQUENCE [LARGE SCALE GENOMIC DNA]</scope>
    <source>
        <strain evidence="2 3">10A9_DIV0425</strain>
    </source>
</reference>
<dbReference type="RefSeq" id="WP_154670124.1">
    <property type="nucleotide sequence ID" value="NZ_NGMO01000001.1"/>
</dbReference>
<gene>
    <name evidence="2" type="ORF">A5844_000007</name>
</gene>
<dbReference type="Proteomes" id="UP000194933">
    <property type="component" value="Unassembled WGS sequence"/>
</dbReference>
<accession>A0A2C9XNM1</accession>
<organism evidence="2 3">
    <name type="scientific">Candidatus Enterococcus wittei</name>
    <dbReference type="NCBI Taxonomy" id="1987383"/>
    <lineage>
        <taxon>Bacteria</taxon>
        <taxon>Bacillati</taxon>
        <taxon>Bacillota</taxon>
        <taxon>Bacilli</taxon>
        <taxon>Lactobacillales</taxon>
        <taxon>Enterococcaceae</taxon>
        <taxon>Enterococcus</taxon>
    </lineage>
</organism>
<evidence type="ECO:0000313" key="3">
    <source>
        <dbReference type="Proteomes" id="UP000194933"/>
    </source>
</evidence>